<dbReference type="InterPro" id="IPR035671">
    <property type="entry name" value="DsbD_gamma"/>
</dbReference>
<feature type="transmembrane region" description="Helical" evidence="6">
    <location>
        <begin position="83"/>
        <end position="102"/>
    </location>
</feature>
<dbReference type="Pfam" id="PF13899">
    <property type="entry name" value="Thioredoxin_7"/>
    <property type="match status" value="1"/>
</dbReference>
<dbReference type="SUPFAM" id="SSF52833">
    <property type="entry name" value="Thioredoxin-like"/>
    <property type="match status" value="1"/>
</dbReference>
<name>A0ABW7D0N6_9GAMM</name>
<dbReference type="InterPro" id="IPR036249">
    <property type="entry name" value="Thioredoxin-like_sf"/>
</dbReference>
<evidence type="ECO:0000256" key="3">
    <source>
        <dbReference type="ARBA" id="ARBA00022748"/>
    </source>
</evidence>
<reference evidence="9 10" key="1">
    <citation type="submission" date="2024-09" db="EMBL/GenBank/DDBJ databases">
        <authorList>
            <consortium name="All-Russian atlas of soil microorganisms"/>
            <consortium name="as a basis for the search for new antimicrobial producers and enzymes with unique properties"/>
            <person name="Sokolova E.A."/>
            <person name="Voronina E.N."/>
        </authorList>
    </citation>
    <scope>NUCLEOTIDE SEQUENCE [LARGE SCALE GENOMIC DNA]</scope>
    <source>
        <strain evidence="9 10">AF-22b-331.1</strain>
    </source>
</reference>
<evidence type="ECO:0000256" key="5">
    <source>
        <dbReference type="ARBA" id="ARBA00023136"/>
    </source>
</evidence>
<feature type="transmembrane region" description="Helical" evidence="6">
    <location>
        <begin position="196"/>
        <end position="222"/>
    </location>
</feature>
<evidence type="ECO:0000256" key="7">
    <source>
        <dbReference type="SAM" id="SignalP"/>
    </source>
</evidence>
<evidence type="ECO:0000256" key="4">
    <source>
        <dbReference type="ARBA" id="ARBA00022989"/>
    </source>
</evidence>
<protein>
    <submittedName>
        <fullName evidence="9">Protein-disulfide reductase DsbD family protein</fullName>
    </submittedName>
</protein>
<proteinExistence type="predicted"/>
<feature type="domain" description="Cytochrome C biogenesis protein transmembrane" evidence="8">
    <location>
        <begin position="41"/>
        <end position="251"/>
    </location>
</feature>
<dbReference type="PANTHER" id="PTHR32234:SF3">
    <property type="entry name" value="SUPPRESSION OF COPPER SENSITIVITY PROTEIN"/>
    <property type="match status" value="1"/>
</dbReference>
<dbReference type="InterPro" id="IPR003834">
    <property type="entry name" value="Cyt_c_assmbl_TM_dom"/>
</dbReference>
<feature type="transmembrane region" description="Helical" evidence="6">
    <location>
        <begin position="122"/>
        <end position="143"/>
    </location>
</feature>
<dbReference type="Proteomes" id="UP001605261">
    <property type="component" value="Unassembled WGS sequence"/>
</dbReference>
<keyword evidence="5 6" id="KW-0472">Membrane</keyword>
<dbReference type="Gene3D" id="3.40.30.10">
    <property type="entry name" value="Glutaredoxin"/>
    <property type="match status" value="1"/>
</dbReference>
<dbReference type="PANTHER" id="PTHR32234">
    <property type="entry name" value="THIOL:DISULFIDE INTERCHANGE PROTEIN DSBD"/>
    <property type="match status" value="1"/>
</dbReference>
<organism evidence="9 10">
    <name type="scientific">Stenotrophomonas nematodicola</name>
    <dbReference type="NCBI Taxonomy" id="2656746"/>
    <lineage>
        <taxon>Bacteria</taxon>
        <taxon>Pseudomonadati</taxon>
        <taxon>Pseudomonadota</taxon>
        <taxon>Gammaproteobacteria</taxon>
        <taxon>Lysobacterales</taxon>
        <taxon>Lysobacteraceae</taxon>
        <taxon>Stenotrophomonas</taxon>
    </lineage>
</organism>
<comment type="subcellular location">
    <subcellularLocation>
        <location evidence="1">Membrane</location>
        <topology evidence="1">Multi-pass membrane protein</topology>
    </subcellularLocation>
</comment>
<keyword evidence="7" id="KW-0732">Signal</keyword>
<keyword evidence="2 6" id="KW-0812">Transmembrane</keyword>
<feature type="transmembrane region" description="Helical" evidence="6">
    <location>
        <begin position="260"/>
        <end position="280"/>
    </location>
</feature>
<feature type="transmembrane region" description="Helical" evidence="6">
    <location>
        <begin position="164"/>
        <end position="190"/>
    </location>
</feature>
<evidence type="ECO:0000256" key="1">
    <source>
        <dbReference type="ARBA" id="ARBA00004141"/>
    </source>
</evidence>
<feature type="transmembrane region" description="Helical" evidence="6">
    <location>
        <begin position="41"/>
        <end position="62"/>
    </location>
</feature>
<comment type="caution">
    <text evidence="9">The sequence shown here is derived from an EMBL/GenBank/DDBJ whole genome shotgun (WGS) entry which is preliminary data.</text>
</comment>
<evidence type="ECO:0000313" key="10">
    <source>
        <dbReference type="Proteomes" id="UP001605261"/>
    </source>
</evidence>
<keyword evidence="10" id="KW-1185">Reference proteome</keyword>
<dbReference type="EMBL" id="JBHGCJ010000013">
    <property type="protein sequence ID" value="MFG6110710.1"/>
    <property type="molecule type" value="Genomic_DNA"/>
</dbReference>
<evidence type="ECO:0000256" key="6">
    <source>
        <dbReference type="SAM" id="Phobius"/>
    </source>
</evidence>
<accession>A0ABW7D0N6</accession>
<keyword evidence="4 6" id="KW-1133">Transmembrane helix</keyword>
<feature type="transmembrane region" description="Helical" evidence="6">
    <location>
        <begin position="292"/>
        <end position="309"/>
    </location>
</feature>
<dbReference type="RefSeq" id="WP_394164230.1">
    <property type="nucleotide sequence ID" value="NZ_JBHGCJ010000013.1"/>
</dbReference>
<sequence length="455" mass="48034">MRSVHPVFRLLLAVAALLVTTVAQATPLAVAPALPDAFGTVLAMALLGGLVLNLMPCVLPVLSLKVLSVLGSGSQPAQLRRHALAYTAGVLLSFLAIGAIILALRSTGSVLGWGFQLQQPAFVAVLAWLMVLVGLSLAGMFTLGGAVGSTGQRLLGKTGYAGDFWSGVLACVVASPCVAPFMGPALVYAFSASWAAALLVFLMLGLGLALPFLLIGFFPALGRWLPRPGAWMETLKVLLAFPMLLTAVWLVWLLGNQKGMDAVAIILVAAVVLALGLWLFEQGRWRNQAWRKALGAVVIGASLLSVVMVQRVPTDDGAATRPSKLAGATPYLARDLAQARQEGRQVLLTVTADWCITCIANEQTVLGTERFQSLVQDTATVYMKADWTHSDPLVGELLKAHNAPGIPLYVLYRPHQQGEVLPQVLTLDVMRRALAPVDGAVPAPAPDTGVQAPRG</sequence>
<keyword evidence="3" id="KW-0201">Cytochrome c-type biogenesis</keyword>
<evidence type="ECO:0000313" key="9">
    <source>
        <dbReference type="EMBL" id="MFG6110710.1"/>
    </source>
</evidence>
<feature type="transmembrane region" description="Helical" evidence="6">
    <location>
        <begin position="234"/>
        <end position="254"/>
    </location>
</feature>
<feature type="chain" id="PRO_5046874242" evidence="7">
    <location>
        <begin position="26"/>
        <end position="455"/>
    </location>
</feature>
<dbReference type="CDD" id="cd02953">
    <property type="entry name" value="DsbDgamma"/>
    <property type="match status" value="1"/>
</dbReference>
<evidence type="ECO:0000259" key="8">
    <source>
        <dbReference type="Pfam" id="PF02683"/>
    </source>
</evidence>
<evidence type="ECO:0000256" key="2">
    <source>
        <dbReference type="ARBA" id="ARBA00022692"/>
    </source>
</evidence>
<gene>
    <name evidence="9" type="ORF">ACEU0G_000589</name>
</gene>
<dbReference type="Pfam" id="PF02683">
    <property type="entry name" value="DsbD_TM"/>
    <property type="match status" value="1"/>
</dbReference>
<feature type="signal peptide" evidence="7">
    <location>
        <begin position="1"/>
        <end position="25"/>
    </location>
</feature>